<feature type="compositionally biased region" description="Basic residues" evidence="1">
    <location>
        <begin position="109"/>
        <end position="130"/>
    </location>
</feature>
<name>A0A840Q8J4_9PSEU</name>
<gene>
    <name evidence="2" type="ORF">BJ970_002473</name>
</gene>
<evidence type="ECO:0000313" key="3">
    <source>
        <dbReference type="Proteomes" id="UP000584374"/>
    </source>
</evidence>
<reference evidence="2 3" key="1">
    <citation type="submission" date="2020-08" db="EMBL/GenBank/DDBJ databases">
        <title>Sequencing the genomes of 1000 actinobacteria strains.</title>
        <authorList>
            <person name="Klenk H.-P."/>
        </authorList>
    </citation>
    <scope>NUCLEOTIDE SEQUENCE [LARGE SCALE GENOMIC DNA]</scope>
    <source>
        <strain evidence="2 3">DSM 45584</strain>
    </source>
</reference>
<dbReference type="Proteomes" id="UP000584374">
    <property type="component" value="Unassembled WGS sequence"/>
</dbReference>
<proteinExistence type="predicted"/>
<evidence type="ECO:0000313" key="2">
    <source>
        <dbReference type="EMBL" id="MBB5154939.1"/>
    </source>
</evidence>
<feature type="region of interest" description="Disordered" evidence="1">
    <location>
        <begin position="108"/>
        <end position="130"/>
    </location>
</feature>
<organism evidence="2 3">
    <name type="scientific">Saccharopolyspora phatthalungensis</name>
    <dbReference type="NCBI Taxonomy" id="664693"/>
    <lineage>
        <taxon>Bacteria</taxon>
        <taxon>Bacillati</taxon>
        <taxon>Actinomycetota</taxon>
        <taxon>Actinomycetes</taxon>
        <taxon>Pseudonocardiales</taxon>
        <taxon>Pseudonocardiaceae</taxon>
        <taxon>Saccharopolyspora</taxon>
    </lineage>
</organism>
<dbReference type="AlphaFoldDB" id="A0A840Q8J4"/>
<dbReference type="EMBL" id="JACHIW010000001">
    <property type="protein sequence ID" value="MBB5154939.1"/>
    <property type="molecule type" value="Genomic_DNA"/>
</dbReference>
<accession>A0A840Q8J4</accession>
<sequence length="130" mass="15199">MATASAMDAEVRAYLEAAPPEVLRCRRWNHAWDPTHDGFLVRNKGRSDECWSTELECMRCHSGAVDRFEPWTMVKIGEREYDYVDGYLQEGVTVTKQDVRQFFAEQQMGRRRQVRGKRKMRTRKPTAKAA</sequence>
<dbReference type="RefSeq" id="WP_184726368.1">
    <property type="nucleotide sequence ID" value="NZ_JACHIW010000001.1"/>
</dbReference>
<evidence type="ECO:0000256" key="1">
    <source>
        <dbReference type="SAM" id="MobiDB-lite"/>
    </source>
</evidence>
<protein>
    <submittedName>
        <fullName evidence="2">Uncharacterized protein</fullName>
    </submittedName>
</protein>
<comment type="caution">
    <text evidence="2">The sequence shown here is derived from an EMBL/GenBank/DDBJ whole genome shotgun (WGS) entry which is preliminary data.</text>
</comment>
<keyword evidence="3" id="KW-1185">Reference proteome</keyword>